<dbReference type="AlphaFoldDB" id="A0A2P2QGX1"/>
<evidence type="ECO:0000313" key="1">
    <source>
        <dbReference type="EMBL" id="MBX66196.1"/>
    </source>
</evidence>
<proteinExistence type="predicted"/>
<name>A0A2P2QGX1_RHIMU</name>
<protein>
    <submittedName>
        <fullName evidence="1">Uncharacterized protein</fullName>
    </submittedName>
</protein>
<organism evidence="1">
    <name type="scientific">Rhizophora mucronata</name>
    <name type="common">Asiatic mangrove</name>
    <dbReference type="NCBI Taxonomy" id="61149"/>
    <lineage>
        <taxon>Eukaryota</taxon>
        <taxon>Viridiplantae</taxon>
        <taxon>Streptophyta</taxon>
        <taxon>Embryophyta</taxon>
        <taxon>Tracheophyta</taxon>
        <taxon>Spermatophyta</taxon>
        <taxon>Magnoliopsida</taxon>
        <taxon>eudicotyledons</taxon>
        <taxon>Gunneridae</taxon>
        <taxon>Pentapetalae</taxon>
        <taxon>rosids</taxon>
        <taxon>fabids</taxon>
        <taxon>Malpighiales</taxon>
        <taxon>Rhizophoraceae</taxon>
        <taxon>Rhizophora</taxon>
    </lineage>
</organism>
<accession>A0A2P2QGX1</accession>
<sequence length="42" mass="4637">MSMSIPFHALPPFIESSVSTLPTLSRTRSTKYGVRCINNVTP</sequence>
<reference evidence="1" key="1">
    <citation type="submission" date="2018-02" db="EMBL/GenBank/DDBJ databases">
        <title>Rhizophora mucronata_Transcriptome.</title>
        <authorList>
            <person name="Meera S.P."/>
            <person name="Sreeshan A."/>
            <person name="Augustine A."/>
        </authorList>
    </citation>
    <scope>NUCLEOTIDE SEQUENCE</scope>
    <source>
        <tissue evidence="1">Leaf</tissue>
    </source>
</reference>
<dbReference type="EMBL" id="GGEC01085712">
    <property type="protein sequence ID" value="MBX66196.1"/>
    <property type="molecule type" value="Transcribed_RNA"/>
</dbReference>